<evidence type="ECO:0000256" key="1">
    <source>
        <dbReference type="ARBA" id="ARBA00001946"/>
    </source>
</evidence>
<dbReference type="AlphaFoldDB" id="A0A7Z0LQ41"/>
<dbReference type="InterPro" id="IPR046945">
    <property type="entry name" value="RHMD-like"/>
</dbReference>
<reference evidence="5 6" key="1">
    <citation type="journal article" date="2003" name="Extremophiles">
        <title>Halomonas glaciei sp. nov. isolated from fast ice of Adelie Land, Antarctica.</title>
        <authorList>
            <person name="Reddy G.S."/>
            <person name="Raghavan P.U."/>
            <person name="Sarita N.B."/>
            <person name="Prakash J.S."/>
            <person name="Nagesh N."/>
            <person name="Delille D."/>
            <person name="Shivaji S."/>
        </authorList>
    </citation>
    <scope>NUCLEOTIDE SEQUENCE [LARGE SCALE GENOMIC DNA]</scope>
    <source>
        <strain evidence="5 6">DD39</strain>
    </source>
</reference>
<dbReference type="GO" id="GO:0009063">
    <property type="term" value="P:amino acid catabolic process"/>
    <property type="evidence" value="ECO:0007669"/>
    <property type="project" value="InterPro"/>
</dbReference>
<dbReference type="PROSITE" id="PS00909">
    <property type="entry name" value="MR_MLE_2"/>
    <property type="match status" value="1"/>
</dbReference>
<dbReference type="SFLD" id="SFLDS00001">
    <property type="entry name" value="Enolase"/>
    <property type="match status" value="1"/>
</dbReference>
<name>A0A7Z0LQ41_9GAMM</name>
<dbReference type="Pfam" id="PF13378">
    <property type="entry name" value="MR_MLE_C"/>
    <property type="match status" value="1"/>
</dbReference>
<keyword evidence="3" id="KW-0460">Magnesium</keyword>
<protein>
    <submittedName>
        <fullName evidence="5">Mandelate racemase</fullName>
    </submittedName>
</protein>
<proteinExistence type="predicted"/>
<feature type="domain" description="Mandelate racemase/muconate lactonizing enzyme C-terminal" evidence="4">
    <location>
        <begin position="148"/>
        <end position="244"/>
    </location>
</feature>
<comment type="caution">
    <text evidence="5">The sequence shown here is derived from an EMBL/GenBank/DDBJ whole genome shotgun (WGS) entry which is preliminary data.</text>
</comment>
<evidence type="ECO:0000313" key="5">
    <source>
        <dbReference type="EMBL" id="NYS76511.1"/>
    </source>
</evidence>
<dbReference type="PANTHER" id="PTHR13794">
    <property type="entry name" value="ENOLASE SUPERFAMILY, MANDELATE RACEMASE"/>
    <property type="match status" value="1"/>
</dbReference>
<dbReference type="PANTHER" id="PTHR13794:SF58">
    <property type="entry name" value="MITOCHONDRIAL ENOLASE SUPERFAMILY MEMBER 1"/>
    <property type="match status" value="1"/>
</dbReference>
<dbReference type="Gene3D" id="3.20.20.120">
    <property type="entry name" value="Enolase-like C-terminal domain"/>
    <property type="match status" value="1"/>
</dbReference>
<sequence length="360" mass="39171">MDTCDIRITGLNVRTVNAPLEFPVHTAVGTVSTSPLVLIDLHTNAGIVGHAYLFAYTPMALPALVDILKELESSLEGQQLEPYTIESNLEKKFRLIGYSGLIRMACSGIDMAVWDALSKAHGVPLSTLLGGSAKPIKAYDSHSMDGEALAVKRAALSVEDGFKAIKTKIGYASLDQDITVIRRIKQEVGDDAAIMVDYNQSLTTTEAIRRGLALDAEGVYWIEEPTFHYNYSAHADIRTKIATPIQIGENWFGPEEMFKSLTSGASDFAMPDVMKIGGVTGWTRAAALAQQFSTPVSSHLFQEISAHLLSVTPNAHWLERMDLASSVVEPTLTFKEGFAIPSDQPGIGISWKESEIKKLS</sequence>
<evidence type="ECO:0000256" key="2">
    <source>
        <dbReference type="ARBA" id="ARBA00022723"/>
    </source>
</evidence>
<dbReference type="InterPro" id="IPR029065">
    <property type="entry name" value="Enolase_C-like"/>
</dbReference>
<dbReference type="InterPro" id="IPR013342">
    <property type="entry name" value="Mandelate_racemase_C"/>
</dbReference>
<dbReference type="Proteomes" id="UP000526892">
    <property type="component" value="Unassembled WGS sequence"/>
</dbReference>
<dbReference type="GO" id="GO:0016052">
    <property type="term" value="P:carbohydrate catabolic process"/>
    <property type="evidence" value="ECO:0007669"/>
    <property type="project" value="TreeGrafter"/>
</dbReference>
<dbReference type="InterPro" id="IPR013341">
    <property type="entry name" value="Mandelate_racemase_N_dom"/>
</dbReference>
<evidence type="ECO:0000256" key="3">
    <source>
        <dbReference type="ARBA" id="ARBA00022842"/>
    </source>
</evidence>
<keyword evidence="2" id="KW-0479">Metal-binding</keyword>
<dbReference type="GO" id="GO:0016836">
    <property type="term" value="F:hydro-lyase activity"/>
    <property type="evidence" value="ECO:0007669"/>
    <property type="project" value="TreeGrafter"/>
</dbReference>
<organism evidence="5 6">
    <name type="scientific">Vreelandella glaciei</name>
    <dbReference type="NCBI Taxonomy" id="186761"/>
    <lineage>
        <taxon>Bacteria</taxon>
        <taxon>Pseudomonadati</taxon>
        <taxon>Pseudomonadota</taxon>
        <taxon>Gammaproteobacteria</taxon>
        <taxon>Oceanospirillales</taxon>
        <taxon>Halomonadaceae</taxon>
        <taxon>Vreelandella</taxon>
    </lineage>
</organism>
<gene>
    <name evidence="5" type="ORF">HZS80_02010</name>
</gene>
<dbReference type="SUPFAM" id="SSF51604">
    <property type="entry name" value="Enolase C-terminal domain-like"/>
    <property type="match status" value="1"/>
</dbReference>
<dbReference type="SFLD" id="SFLDG00179">
    <property type="entry name" value="mandelate_racemase"/>
    <property type="match status" value="1"/>
</dbReference>
<dbReference type="SMART" id="SM00922">
    <property type="entry name" value="MR_MLE"/>
    <property type="match status" value="1"/>
</dbReference>
<keyword evidence="6" id="KW-1185">Reference proteome</keyword>
<dbReference type="InterPro" id="IPR018110">
    <property type="entry name" value="Mandel_Rmase/mucon_lact_enz_CS"/>
</dbReference>
<dbReference type="EMBL" id="JACCDE010000002">
    <property type="protein sequence ID" value="NYS76511.1"/>
    <property type="molecule type" value="Genomic_DNA"/>
</dbReference>
<dbReference type="SUPFAM" id="SSF54826">
    <property type="entry name" value="Enolase N-terminal domain-like"/>
    <property type="match status" value="1"/>
</dbReference>
<dbReference type="InterPro" id="IPR036849">
    <property type="entry name" value="Enolase-like_C_sf"/>
</dbReference>
<comment type="cofactor">
    <cofactor evidence="1">
        <name>Mg(2+)</name>
        <dbReference type="ChEBI" id="CHEBI:18420"/>
    </cofactor>
</comment>
<evidence type="ECO:0000259" key="4">
    <source>
        <dbReference type="SMART" id="SM00922"/>
    </source>
</evidence>
<dbReference type="Pfam" id="PF02746">
    <property type="entry name" value="MR_MLE_N"/>
    <property type="match status" value="1"/>
</dbReference>
<dbReference type="RefSeq" id="WP_179915009.1">
    <property type="nucleotide sequence ID" value="NZ_JACCDE010000002.1"/>
</dbReference>
<dbReference type="InterPro" id="IPR029017">
    <property type="entry name" value="Enolase-like_N"/>
</dbReference>
<dbReference type="GO" id="GO:0000287">
    <property type="term" value="F:magnesium ion binding"/>
    <property type="evidence" value="ECO:0007669"/>
    <property type="project" value="TreeGrafter"/>
</dbReference>
<accession>A0A7Z0LQ41</accession>
<evidence type="ECO:0000313" key="6">
    <source>
        <dbReference type="Proteomes" id="UP000526892"/>
    </source>
</evidence>
<dbReference type="Gene3D" id="3.30.390.10">
    <property type="entry name" value="Enolase-like, N-terminal domain"/>
    <property type="match status" value="1"/>
</dbReference>